<feature type="signal peptide" evidence="4">
    <location>
        <begin position="1"/>
        <end position="21"/>
    </location>
</feature>
<keyword evidence="6" id="KW-1185">Reference proteome</keyword>
<reference evidence="5" key="1">
    <citation type="submission" date="2023-05" db="EMBL/GenBank/DDBJ databases">
        <title>Nepenthes gracilis genome sequencing.</title>
        <authorList>
            <person name="Fukushima K."/>
        </authorList>
    </citation>
    <scope>NUCLEOTIDE SEQUENCE</scope>
    <source>
        <strain evidence="5">SING2019-196</strain>
    </source>
</reference>
<dbReference type="AlphaFoldDB" id="A0AAD3RZM3"/>
<gene>
    <name evidence="5" type="ORF">Nepgr_003512</name>
</gene>
<keyword evidence="4" id="KW-0732">Signal</keyword>
<feature type="chain" id="PRO_5041897494" evidence="4">
    <location>
        <begin position="22"/>
        <end position="142"/>
    </location>
</feature>
<name>A0AAD3RZM3_NEPGR</name>
<evidence type="ECO:0000256" key="3">
    <source>
        <dbReference type="SAM" id="Phobius"/>
    </source>
</evidence>
<comment type="caution">
    <text evidence="5">The sequence shown here is derived from an EMBL/GenBank/DDBJ whole genome shotgun (WGS) entry which is preliminary data.</text>
</comment>
<feature type="transmembrane region" description="Helical" evidence="3">
    <location>
        <begin position="90"/>
        <end position="110"/>
    </location>
</feature>
<sequence length="142" mass="16608">MINAAFWATVWLLTFSPPLLLILPKFDEAADYEKAVFDAVFYLVSEDRDDNVALELHAKTVHDFPKDLVSLKRAQILCFYMGQPRPSLDLVQQVTYMACLLFLCWSLAIWKKLKRLHEWRLRSMSKIHGHSIVYICYLQLSN</sequence>
<keyword evidence="3" id="KW-0472">Membrane</keyword>
<accession>A0AAD3RZM3</accession>
<evidence type="ECO:0000256" key="2">
    <source>
        <dbReference type="ARBA" id="ARBA00022803"/>
    </source>
</evidence>
<dbReference type="Proteomes" id="UP001279734">
    <property type="component" value="Unassembled WGS sequence"/>
</dbReference>
<dbReference type="EMBL" id="BSYO01000003">
    <property type="protein sequence ID" value="GMH01673.1"/>
    <property type="molecule type" value="Genomic_DNA"/>
</dbReference>
<proteinExistence type="predicted"/>
<dbReference type="InterPro" id="IPR033891">
    <property type="entry name" value="TTC38"/>
</dbReference>
<dbReference type="PANTHER" id="PTHR16263">
    <property type="entry name" value="TETRATRICOPEPTIDE REPEAT PROTEIN 38"/>
    <property type="match status" value="1"/>
</dbReference>
<organism evidence="5 6">
    <name type="scientific">Nepenthes gracilis</name>
    <name type="common">Slender pitcher plant</name>
    <dbReference type="NCBI Taxonomy" id="150966"/>
    <lineage>
        <taxon>Eukaryota</taxon>
        <taxon>Viridiplantae</taxon>
        <taxon>Streptophyta</taxon>
        <taxon>Embryophyta</taxon>
        <taxon>Tracheophyta</taxon>
        <taxon>Spermatophyta</taxon>
        <taxon>Magnoliopsida</taxon>
        <taxon>eudicotyledons</taxon>
        <taxon>Gunneridae</taxon>
        <taxon>Pentapetalae</taxon>
        <taxon>Caryophyllales</taxon>
        <taxon>Nepenthaceae</taxon>
        <taxon>Nepenthes</taxon>
    </lineage>
</organism>
<keyword evidence="3" id="KW-0812">Transmembrane</keyword>
<evidence type="ECO:0000256" key="4">
    <source>
        <dbReference type="SAM" id="SignalP"/>
    </source>
</evidence>
<protein>
    <submittedName>
        <fullName evidence="5">Uncharacterized protein</fullName>
    </submittedName>
</protein>
<keyword evidence="2" id="KW-0802">TPR repeat</keyword>
<evidence type="ECO:0000313" key="5">
    <source>
        <dbReference type="EMBL" id="GMH01673.1"/>
    </source>
</evidence>
<keyword evidence="3" id="KW-1133">Transmembrane helix</keyword>
<dbReference type="PANTHER" id="PTHR16263:SF4">
    <property type="entry name" value="TETRATRICOPEPTIDE REPEAT PROTEIN 38"/>
    <property type="match status" value="1"/>
</dbReference>
<keyword evidence="1" id="KW-0677">Repeat</keyword>
<evidence type="ECO:0000313" key="6">
    <source>
        <dbReference type="Proteomes" id="UP001279734"/>
    </source>
</evidence>
<evidence type="ECO:0000256" key="1">
    <source>
        <dbReference type="ARBA" id="ARBA00022737"/>
    </source>
</evidence>